<dbReference type="OrthoDB" id="1818634at2"/>
<keyword evidence="1" id="KW-0812">Transmembrane</keyword>
<comment type="caution">
    <text evidence="2">The sequence shown here is derived from an EMBL/GenBank/DDBJ whole genome shotgun (WGS) entry which is preliminary data.</text>
</comment>
<dbReference type="EMBL" id="ATAX01000028">
    <property type="protein sequence ID" value="EWM52973.1"/>
    <property type="molecule type" value="Genomic_DNA"/>
</dbReference>
<dbReference type="PATRIC" id="fig|1341157.4.peg.2453"/>
<sequence>MKIGFLPRAKDITDSEFSEPTPVFKIRMKGLDIPNKVFFVLFLCLIPTIILLPPLGLILSGVTLIIAVISKNGFAHDTGDVYNMYDTEEGSEVSSLSFFLVSSFFWLPGILLVLAGVSLFFIKYFKIELHIPIAQIMLFLFAILGLIVLGMVINTIGVFAANSIRRKRCTLLLKAEPCEYTATSGEADSHISYPMFKYHYNGRTYRFIAKDYRYCYTVSSNKSKDFEVFINPDKPDVYYAEHLFGIEALES</sequence>
<feature type="transmembrane region" description="Helical" evidence="1">
    <location>
        <begin position="137"/>
        <end position="161"/>
    </location>
</feature>
<dbReference type="AlphaFoldDB" id="W7UG94"/>
<dbReference type="Proteomes" id="UP000019365">
    <property type="component" value="Unassembled WGS sequence"/>
</dbReference>
<accession>W7UG94</accession>
<evidence type="ECO:0000313" key="3">
    <source>
        <dbReference type="Proteomes" id="UP000019365"/>
    </source>
</evidence>
<reference evidence="2 3" key="1">
    <citation type="journal article" date="2014" name="PLoS ONE">
        <title>Rumen cellulosomics: divergent fiber-degrading strategies revealed by comparative genome-wide analysis of six ruminococcal strains.</title>
        <authorList>
            <person name="Dassa B."/>
            <person name="Borovok I."/>
            <person name="Ruimy-Israeli V."/>
            <person name="Lamed R."/>
            <person name="Flint H.J."/>
            <person name="Duncan S.H."/>
            <person name="Henrissat B."/>
            <person name="Coutinho P."/>
            <person name="Morrison M."/>
            <person name="Mosoni P."/>
            <person name="Yeoman C.J."/>
            <person name="White B.A."/>
            <person name="Bayer E.A."/>
        </authorList>
    </citation>
    <scope>NUCLEOTIDE SEQUENCE [LARGE SCALE GENOMIC DNA]</scope>
    <source>
        <strain evidence="2 3">007c</strain>
    </source>
</reference>
<keyword evidence="1" id="KW-0472">Membrane</keyword>
<feature type="transmembrane region" description="Helical" evidence="1">
    <location>
        <begin position="37"/>
        <end position="69"/>
    </location>
</feature>
<gene>
    <name evidence="2" type="ORF">RF007C_15275</name>
</gene>
<organism evidence="2 3">
    <name type="scientific">Ruminococcus flavefaciens 007c</name>
    <dbReference type="NCBI Taxonomy" id="1341157"/>
    <lineage>
        <taxon>Bacteria</taxon>
        <taxon>Bacillati</taxon>
        <taxon>Bacillota</taxon>
        <taxon>Clostridia</taxon>
        <taxon>Eubacteriales</taxon>
        <taxon>Oscillospiraceae</taxon>
        <taxon>Ruminococcus</taxon>
    </lineage>
</organism>
<dbReference type="RefSeq" id="WP_037300146.1">
    <property type="nucleotide sequence ID" value="NZ_ATAX01000028.1"/>
</dbReference>
<keyword evidence="1" id="KW-1133">Transmembrane helix</keyword>
<protein>
    <submittedName>
        <fullName evidence="2">Uncharacterized protein</fullName>
    </submittedName>
</protein>
<name>W7UG94_RUMFL</name>
<proteinExistence type="predicted"/>
<evidence type="ECO:0000256" key="1">
    <source>
        <dbReference type="SAM" id="Phobius"/>
    </source>
</evidence>
<keyword evidence="3" id="KW-1185">Reference proteome</keyword>
<feature type="transmembrane region" description="Helical" evidence="1">
    <location>
        <begin position="104"/>
        <end position="125"/>
    </location>
</feature>
<evidence type="ECO:0000313" key="2">
    <source>
        <dbReference type="EMBL" id="EWM52973.1"/>
    </source>
</evidence>